<keyword evidence="3" id="KW-1185">Reference proteome</keyword>
<evidence type="ECO:0000313" key="3">
    <source>
        <dbReference type="Proteomes" id="UP000527355"/>
    </source>
</evidence>
<dbReference type="EMBL" id="JABWUV010000006">
    <property type="protein sequence ID" value="KAF6349923.1"/>
    <property type="molecule type" value="Genomic_DNA"/>
</dbReference>
<feature type="region of interest" description="Disordered" evidence="1">
    <location>
        <begin position="84"/>
        <end position="156"/>
    </location>
</feature>
<dbReference type="AlphaFoldDB" id="A0A7J7XJM1"/>
<feature type="region of interest" description="Disordered" evidence="1">
    <location>
        <begin position="23"/>
        <end position="64"/>
    </location>
</feature>
<gene>
    <name evidence="2" type="ORF">mMyoMyo1_016446</name>
</gene>
<dbReference type="Proteomes" id="UP000527355">
    <property type="component" value="Unassembled WGS sequence"/>
</dbReference>
<organism evidence="2 3">
    <name type="scientific">Myotis myotis</name>
    <name type="common">Greater mouse-eared bat</name>
    <name type="synonym">Vespertilio myotis</name>
    <dbReference type="NCBI Taxonomy" id="51298"/>
    <lineage>
        <taxon>Eukaryota</taxon>
        <taxon>Metazoa</taxon>
        <taxon>Chordata</taxon>
        <taxon>Craniata</taxon>
        <taxon>Vertebrata</taxon>
        <taxon>Euteleostomi</taxon>
        <taxon>Mammalia</taxon>
        <taxon>Eutheria</taxon>
        <taxon>Laurasiatheria</taxon>
        <taxon>Chiroptera</taxon>
        <taxon>Yangochiroptera</taxon>
        <taxon>Vespertilionidae</taxon>
        <taxon>Myotis</taxon>
    </lineage>
</organism>
<name>A0A7J7XJM1_MYOMY</name>
<reference evidence="2 3" key="1">
    <citation type="journal article" date="2020" name="Nature">
        <title>Six reference-quality genomes reveal evolution of bat adaptations.</title>
        <authorList>
            <person name="Jebb D."/>
            <person name="Huang Z."/>
            <person name="Pippel M."/>
            <person name="Hughes G.M."/>
            <person name="Lavrichenko K."/>
            <person name="Devanna P."/>
            <person name="Winkler S."/>
            <person name="Jermiin L.S."/>
            <person name="Skirmuntt E.C."/>
            <person name="Katzourakis A."/>
            <person name="Burkitt-Gray L."/>
            <person name="Ray D.A."/>
            <person name="Sullivan K.A.M."/>
            <person name="Roscito J.G."/>
            <person name="Kirilenko B.M."/>
            <person name="Davalos L.M."/>
            <person name="Corthals A.P."/>
            <person name="Power M.L."/>
            <person name="Jones G."/>
            <person name="Ransome R.D."/>
            <person name="Dechmann D.K.N."/>
            <person name="Locatelli A.G."/>
            <person name="Puechmaille S.J."/>
            <person name="Fedrigo O."/>
            <person name="Jarvis E.D."/>
            <person name="Hiller M."/>
            <person name="Vernes S.C."/>
            <person name="Myers E.W."/>
            <person name="Teeling E.C."/>
        </authorList>
    </citation>
    <scope>NUCLEOTIDE SEQUENCE [LARGE SCALE GENOMIC DNA]</scope>
    <source>
        <strain evidence="2">MMyoMyo1</strain>
        <tissue evidence="2">Flight muscle</tissue>
    </source>
</reference>
<dbReference type="VEuPathDB" id="HostDB:GeneID_118658671"/>
<evidence type="ECO:0000256" key="1">
    <source>
        <dbReference type="SAM" id="MobiDB-lite"/>
    </source>
</evidence>
<keyword evidence="2" id="KW-0675">Receptor</keyword>
<comment type="caution">
    <text evidence="2">The sequence shown here is derived from an EMBL/GenBank/DDBJ whole genome shotgun (WGS) entry which is preliminary data.</text>
</comment>
<evidence type="ECO:0000313" key="2">
    <source>
        <dbReference type="EMBL" id="KAF6349923.1"/>
    </source>
</evidence>
<feature type="compositionally biased region" description="Low complexity" evidence="1">
    <location>
        <begin position="23"/>
        <end position="35"/>
    </location>
</feature>
<accession>A0A7J7XJM1</accession>
<sequence length="156" mass="17040">MHWPEGCVASPCRTCAPSLTLMPPTTRTPSTWRTRCPATDHPSVSGQRDSEESQEGWLPPGLSPGLQTVNTQCCPLGLPLLHTGYRAGGLQDTDTEDECWSDTDAVPQPPPRPRDKPLSRSQSLRTIKKKPLGREGTSRSLKVRTRKKTVPSDVGS</sequence>
<protein>
    <submittedName>
        <fullName evidence="2">Receptor accessory protein 4</fullName>
    </submittedName>
</protein>
<proteinExistence type="predicted"/>